<dbReference type="AlphaFoldDB" id="A0A917D3K2"/>
<sequence length="202" mass="23416">MRNIAVLYGGSSQHQRTYKDSEFAVYINQCVPIYEFATASLDDVDVLIIPSQTHAKYLHQNIEKIYDFANRGKIVVTLGSQTEEWLPAHQWEFRPTNFWWWLDPNAHSGLKLTTQSNELFTKYLTIEDATWHQHGVYWPTADCEVLLATTDGAAVFYIDRVNTNGVWINTTLDPDFHFGSYFMPATTRFLRGFLPWLKEGEI</sequence>
<protein>
    <recommendedName>
        <fullName evidence="3">Glutamine amidotransferase domain-containing protein</fullName>
    </recommendedName>
</protein>
<organism evidence="1 2">
    <name type="scientific">Lysinibacillus alkalisoli</name>
    <dbReference type="NCBI Taxonomy" id="1911548"/>
    <lineage>
        <taxon>Bacteria</taxon>
        <taxon>Bacillati</taxon>
        <taxon>Bacillota</taxon>
        <taxon>Bacilli</taxon>
        <taxon>Bacillales</taxon>
        <taxon>Bacillaceae</taxon>
        <taxon>Lysinibacillus</taxon>
    </lineage>
</organism>
<reference evidence="1" key="1">
    <citation type="journal article" date="2014" name="Int. J. Syst. Evol. Microbiol.">
        <title>Complete genome sequence of Corynebacterium casei LMG S-19264T (=DSM 44701T), isolated from a smear-ripened cheese.</title>
        <authorList>
            <consortium name="US DOE Joint Genome Institute (JGI-PGF)"/>
            <person name="Walter F."/>
            <person name="Albersmeier A."/>
            <person name="Kalinowski J."/>
            <person name="Ruckert C."/>
        </authorList>
    </citation>
    <scope>NUCLEOTIDE SEQUENCE</scope>
    <source>
        <strain evidence="1">CGMCC 1.15760</strain>
    </source>
</reference>
<evidence type="ECO:0000313" key="1">
    <source>
        <dbReference type="EMBL" id="GGG10094.1"/>
    </source>
</evidence>
<evidence type="ECO:0000313" key="2">
    <source>
        <dbReference type="Proteomes" id="UP000616608"/>
    </source>
</evidence>
<name>A0A917D3K2_9BACI</name>
<accession>A0A917D3K2</accession>
<evidence type="ECO:0008006" key="3">
    <source>
        <dbReference type="Google" id="ProtNLM"/>
    </source>
</evidence>
<dbReference type="EMBL" id="BMJT01000001">
    <property type="protein sequence ID" value="GGG10094.1"/>
    <property type="molecule type" value="Genomic_DNA"/>
</dbReference>
<gene>
    <name evidence="1" type="ORF">GCM10007425_00550</name>
</gene>
<comment type="caution">
    <text evidence="1">The sequence shown here is derived from an EMBL/GenBank/DDBJ whole genome shotgun (WGS) entry which is preliminary data.</text>
</comment>
<dbReference type="Proteomes" id="UP000616608">
    <property type="component" value="Unassembled WGS sequence"/>
</dbReference>
<reference evidence="1" key="2">
    <citation type="submission" date="2020-09" db="EMBL/GenBank/DDBJ databases">
        <authorList>
            <person name="Sun Q."/>
            <person name="Zhou Y."/>
        </authorList>
    </citation>
    <scope>NUCLEOTIDE SEQUENCE</scope>
    <source>
        <strain evidence="1">CGMCC 1.15760</strain>
    </source>
</reference>
<proteinExistence type="predicted"/>
<keyword evidence="2" id="KW-1185">Reference proteome</keyword>
<dbReference type="RefSeq" id="WP_188613011.1">
    <property type="nucleotide sequence ID" value="NZ_BMJT01000001.1"/>
</dbReference>